<name>A0A3M7PBZ3_BRAPC</name>
<organism evidence="1 2">
    <name type="scientific">Brachionus plicatilis</name>
    <name type="common">Marine rotifer</name>
    <name type="synonym">Brachionus muelleri</name>
    <dbReference type="NCBI Taxonomy" id="10195"/>
    <lineage>
        <taxon>Eukaryota</taxon>
        <taxon>Metazoa</taxon>
        <taxon>Spiralia</taxon>
        <taxon>Gnathifera</taxon>
        <taxon>Rotifera</taxon>
        <taxon>Eurotatoria</taxon>
        <taxon>Monogononta</taxon>
        <taxon>Pseudotrocha</taxon>
        <taxon>Ploima</taxon>
        <taxon>Brachionidae</taxon>
        <taxon>Brachionus</taxon>
    </lineage>
</organism>
<comment type="caution">
    <text evidence="1">The sequence shown here is derived from an EMBL/GenBank/DDBJ whole genome shotgun (WGS) entry which is preliminary data.</text>
</comment>
<keyword evidence="2" id="KW-1185">Reference proteome</keyword>
<protein>
    <submittedName>
        <fullName evidence="1">Uncharacterized protein</fullName>
    </submittedName>
</protein>
<dbReference type="EMBL" id="REGN01012295">
    <property type="protein sequence ID" value="RMZ96217.1"/>
    <property type="molecule type" value="Genomic_DNA"/>
</dbReference>
<dbReference type="Proteomes" id="UP000276133">
    <property type="component" value="Unassembled WGS sequence"/>
</dbReference>
<gene>
    <name evidence="1" type="ORF">BpHYR1_015994</name>
</gene>
<accession>A0A3M7PBZ3</accession>
<reference evidence="1 2" key="1">
    <citation type="journal article" date="2018" name="Sci. Rep.">
        <title>Genomic signatures of local adaptation to the degree of environmental predictability in rotifers.</title>
        <authorList>
            <person name="Franch-Gras L."/>
            <person name="Hahn C."/>
            <person name="Garcia-Roger E.M."/>
            <person name="Carmona M.J."/>
            <person name="Serra M."/>
            <person name="Gomez A."/>
        </authorList>
    </citation>
    <scope>NUCLEOTIDE SEQUENCE [LARGE SCALE GENOMIC DNA]</scope>
    <source>
        <strain evidence="1">HYR1</strain>
    </source>
</reference>
<evidence type="ECO:0000313" key="1">
    <source>
        <dbReference type="EMBL" id="RMZ96217.1"/>
    </source>
</evidence>
<dbReference type="AlphaFoldDB" id="A0A3M7PBZ3"/>
<sequence>MKIWPPIFSPISIIKAEQGLISLKNQNLNLKAKIKKGDKKSNARHVSNRFLKPILEIEPFQNRFKTSCTESSYHAYI</sequence>
<proteinExistence type="predicted"/>
<evidence type="ECO:0000313" key="2">
    <source>
        <dbReference type="Proteomes" id="UP000276133"/>
    </source>
</evidence>